<evidence type="ECO:0000256" key="1">
    <source>
        <dbReference type="ARBA" id="ARBA00022679"/>
    </source>
</evidence>
<dbReference type="PANTHER" id="PTHR11547:SF38">
    <property type="entry name" value="ARGININE KINASE 1-RELATED"/>
    <property type="match status" value="1"/>
</dbReference>
<keyword evidence="1 5" id="KW-0808">Transferase</keyword>
<dbReference type="InterPro" id="IPR014746">
    <property type="entry name" value="Gln_synth/guanido_kin_cat_dom"/>
</dbReference>
<feature type="binding site" evidence="5 6">
    <location>
        <position position="78"/>
    </location>
    <ligand>
        <name>ATP</name>
        <dbReference type="ChEBI" id="CHEBI:30616"/>
    </ligand>
</feature>
<dbReference type="Pfam" id="PF00217">
    <property type="entry name" value="ATP-gua_Ptrans"/>
    <property type="match status" value="1"/>
</dbReference>
<dbReference type="AlphaFoldDB" id="A0A6N7XJ91"/>
<dbReference type="InterPro" id="IPR022415">
    <property type="entry name" value="ATP-guanido_PTrfase_AS"/>
</dbReference>
<dbReference type="RefSeq" id="WP_154439253.1">
    <property type="nucleotide sequence ID" value="NZ_JAHLPJ010000001.1"/>
</dbReference>
<dbReference type="GO" id="GO:0004111">
    <property type="term" value="F:creatine kinase activity"/>
    <property type="evidence" value="ECO:0007669"/>
    <property type="project" value="InterPro"/>
</dbReference>
<dbReference type="EC" id="2.7.14.1" evidence="5"/>
<comment type="activity regulation">
    <text evidence="5">Appears to be allosterically activated by the binding of pArg-containing polypeptides to the pArg-binding pocket localized in the C-terminal domain of McsB.</text>
</comment>
<dbReference type="NCBIfam" id="NF002194">
    <property type="entry name" value="PRK01059.1-4"/>
    <property type="match status" value="1"/>
</dbReference>
<dbReference type="EMBL" id="VUNQ01000008">
    <property type="protein sequence ID" value="MSU00832.1"/>
    <property type="molecule type" value="Genomic_DNA"/>
</dbReference>
<evidence type="ECO:0000256" key="7">
    <source>
        <dbReference type="RuleBase" id="RU000505"/>
    </source>
</evidence>
<feature type="short sequence motif" description="RDXXRA motif of the pArg binding pocket involved in allosteric regulation" evidence="5">
    <location>
        <begin position="324"/>
        <end position="329"/>
    </location>
</feature>
<dbReference type="GO" id="GO:0005615">
    <property type="term" value="C:extracellular space"/>
    <property type="evidence" value="ECO:0007669"/>
    <property type="project" value="TreeGrafter"/>
</dbReference>
<dbReference type="PANTHER" id="PTHR11547">
    <property type="entry name" value="ARGININE OR CREATINE KINASE"/>
    <property type="match status" value="1"/>
</dbReference>
<keyword evidence="4 5" id="KW-0067">ATP-binding</keyword>
<feature type="binding site" evidence="5 6">
    <location>
        <begin position="163"/>
        <end position="167"/>
    </location>
    <ligand>
        <name>ATP</name>
        <dbReference type="ChEBI" id="CHEBI:30616"/>
    </ligand>
</feature>
<dbReference type="GO" id="GO:0046314">
    <property type="term" value="P:phosphocreatine biosynthetic process"/>
    <property type="evidence" value="ECO:0007669"/>
    <property type="project" value="InterPro"/>
</dbReference>
<comment type="caution">
    <text evidence="9">The sequence shown here is derived from an EMBL/GenBank/DDBJ whole genome shotgun (WGS) entry which is preliminary data.</text>
</comment>
<keyword evidence="2 5" id="KW-0547">Nucleotide-binding</keyword>
<evidence type="ECO:0000256" key="2">
    <source>
        <dbReference type="ARBA" id="ARBA00022741"/>
    </source>
</evidence>
<feature type="binding site" evidence="6">
    <location>
        <begin position="17"/>
        <end position="21"/>
    </location>
    <ligand>
        <name>ATP</name>
        <dbReference type="ChEBI" id="CHEBI:30616"/>
    </ligand>
</feature>
<accession>A0A6N7XJ91</accession>
<proteinExistence type="inferred from homology"/>
<feature type="binding site" evidence="5 6">
    <location>
        <begin position="194"/>
        <end position="199"/>
    </location>
    <ligand>
        <name>ATP</name>
        <dbReference type="ChEBI" id="CHEBI:30616"/>
    </ligand>
</feature>
<gene>
    <name evidence="5" type="primary">mcsB</name>
    <name evidence="9" type="ORF">FYJ83_05040</name>
</gene>
<name>A0A6N7XJ91_9FIRM</name>
<evidence type="ECO:0000256" key="3">
    <source>
        <dbReference type="ARBA" id="ARBA00022777"/>
    </source>
</evidence>
<keyword evidence="10" id="KW-1185">Reference proteome</keyword>
<dbReference type="SUPFAM" id="SSF55931">
    <property type="entry name" value="Glutamine synthetase/guanido kinase"/>
    <property type="match status" value="1"/>
</dbReference>
<dbReference type="InterPro" id="IPR023660">
    <property type="entry name" value="Arg_Kinase"/>
</dbReference>
<dbReference type="GO" id="GO:1990424">
    <property type="term" value="F:protein arginine kinase activity"/>
    <property type="evidence" value="ECO:0007669"/>
    <property type="project" value="UniProtKB-EC"/>
</dbReference>
<evidence type="ECO:0000259" key="8">
    <source>
        <dbReference type="PROSITE" id="PS51510"/>
    </source>
</evidence>
<dbReference type="PROSITE" id="PS00112">
    <property type="entry name" value="PHOSPHAGEN_KINASE"/>
    <property type="match status" value="1"/>
</dbReference>
<dbReference type="Proteomes" id="UP000469523">
    <property type="component" value="Unassembled WGS sequence"/>
</dbReference>
<dbReference type="InterPro" id="IPR022414">
    <property type="entry name" value="ATP-guanido_PTrfase_cat"/>
</dbReference>
<protein>
    <recommendedName>
        <fullName evidence="5">Protein-arginine kinase</fullName>
        <ecNumber evidence="5">2.7.14.1</ecNumber>
    </recommendedName>
</protein>
<comment type="function">
    <text evidence="5">Catalyzes the specific phosphorylation of arginine residues in proteins.</text>
</comment>
<dbReference type="Gene3D" id="3.30.590.10">
    <property type="entry name" value="Glutamine synthetase/guanido kinase, catalytic domain"/>
    <property type="match status" value="1"/>
</dbReference>
<dbReference type="CDD" id="cd07930">
    <property type="entry name" value="bacterial_phosphagen_kinase"/>
    <property type="match status" value="1"/>
</dbReference>
<sequence length="341" mass="38745">MTKWLESVGTDEDVVISTRLRIARNISNYKFPDFMTIDEGQSVTEEVLNAMKDNKDIYKFYRIEDLSQLEKTRFVEDHLISPSLATTTKSGSFLLRDDEKSTIMINEEDHIRIQVLLSGLNTYEGWELCSEIDDYLEKNIEYAFHEKFGYLTSCPTNVGTGLRASVMVHLPCLSMTGHINTIIDGLGKIGLTSRGIYGEGSKALGHLFQISNQITLGEKEEDIIKKLNKVVLQIVARERSTRGYMLDRKKIELEDKVFRSLGILNYSRLISSTEAMAHLSNVKLGCDVGIISGINPKDIVKLMIDIQPANIQKSSNKEMMKDERDVYRAQIIRNKFIDMEG</sequence>
<evidence type="ECO:0000256" key="4">
    <source>
        <dbReference type="ARBA" id="ARBA00022840"/>
    </source>
</evidence>
<comment type="catalytic activity">
    <reaction evidence="5">
        <text>L-arginyl-[protein] + ATP = N(omega)-phospho-L-arginyl-[protein] + ADP + H(+)</text>
        <dbReference type="Rhea" id="RHEA:43384"/>
        <dbReference type="Rhea" id="RHEA-COMP:10532"/>
        <dbReference type="Rhea" id="RHEA-COMP:10533"/>
        <dbReference type="ChEBI" id="CHEBI:15378"/>
        <dbReference type="ChEBI" id="CHEBI:29965"/>
        <dbReference type="ChEBI" id="CHEBI:30616"/>
        <dbReference type="ChEBI" id="CHEBI:83226"/>
        <dbReference type="ChEBI" id="CHEBI:456216"/>
        <dbReference type="EC" id="2.7.14.1"/>
    </reaction>
</comment>
<comment type="caution">
    <text evidence="5">Lacks conserved residue(s) required for the propagation of feature annotation.</text>
</comment>
<feature type="domain" description="Phosphagen kinase C-terminal" evidence="8">
    <location>
        <begin position="14"/>
        <end position="241"/>
    </location>
</feature>
<dbReference type="PROSITE" id="PS51510">
    <property type="entry name" value="PHOSPHAGEN_KINASE_C"/>
    <property type="match status" value="1"/>
</dbReference>
<evidence type="ECO:0000256" key="6">
    <source>
        <dbReference type="PROSITE-ProRule" id="PRU00843"/>
    </source>
</evidence>
<evidence type="ECO:0000256" key="5">
    <source>
        <dbReference type="HAMAP-Rule" id="MF_00602"/>
    </source>
</evidence>
<keyword evidence="5" id="KW-0021">Allosteric enzyme</keyword>
<dbReference type="InterPro" id="IPR000749">
    <property type="entry name" value="ATP-guanido_PTrfase"/>
</dbReference>
<keyword evidence="3 5" id="KW-0418">Kinase</keyword>
<reference evidence="9 10" key="1">
    <citation type="submission" date="2019-09" db="EMBL/GenBank/DDBJ databases">
        <title>In-depth cultivation of the pig gut microbiome towards novel bacterial diversity and tailored functional studies.</title>
        <authorList>
            <person name="Wylensek D."/>
            <person name="Hitch T.C.A."/>
            <person name="Clavel T."/>
        </authorList>
    </citation>
    <scope>NUCLEOTIDE SEQUENCE [LARGE SCALE GENOMIC DNA]</scope>
    <source>
        <strain evidence="9 10">WCA3-693-APC-4?</strain>
    </source>
</reference>
<evidence type="ECO:0000313" key="10">
    <source>
        <dbReference type="Proteomes" id="UP000469523"/>
    </source>
</evidence>
<dbReference type="HAMAP" id="MF_00602">
    <property type="entry name" value="Prot_Arg_kinase"/>
    <property type="match status" value="1"/>
</dbReference>
<feature type="binding site" evidence="5 6">
    <location>
        <position position="112"/>
    </location>
    <ligand>
        <name>ATP</name>
        <dbReference type="ChEBI" id="CHEBI:30616"/>
    </ligand>
</feature>
<comment type="similarity">
    <text evidence="5 6 7">Belongs to the ATP:guanido phosphotransferase family.</text>
</comment>
<organism evidence="9 10">
    <name type="scientific">Tissierella pigra</name>
    <dbReference type="NCBI Taxonomy" id="2607614"/>
    <lineage>
        <taxon>Bacteria</taxon>
        <taxon>Bacillati</taxon>
        <taxon>Bacillota</taxon>
        <taxon>Tissierellia</taxon>
        <taxon>Tissierellales</taxon>
        <taxon>Tissierellaceae</taxon>
        <taxon>Tissierella</taxon>
    </lineage>
</organism>
<dbReference type="GO" id="GO:0005524">
    <property type="term" value="F:ATP binding"/>
    <property type="evidence" value="ECO:0007669"/>
    <property type="project" value="UniProtKB-UniRule"/>
</dbReference>
<evidence type="ECO:0000313" key="9">
    <source>
        <dbReference type="EMBL" id="MSU00832.1"/>
    </source>
</evidence>